<accession>A0ABT3J5Y7</accession>
<dbReference type="InterPro" id="IPR018550">
    <property type="entry name" value="Lipid-A_deacylase-rel"/>
</dbReference>
<keyword evidence="3" id="KW-1185">Reference proteome</keyword>
<dbReference type="RefSeq" id="WP_264772447.1">
    <property type="nucleotide sequence ID" value="NZ_JAPDOG010000013.1"/>
</dbReference>
<dbReference type="Gene3D" id="2.40.160.20">
    <property type="match status" value="1"/>
</dbReference>
<dbReference type="EMBL" id="JAPDOG010000013">
    <property type="protein sequence ID" value="MCW3782799.1"/>
    <property type="molecule type" value="Genomic_DNA"/>
</dbReference>
<evidence type="ECO:0000313" key="2">
    <source>
        <dbReference type="EMBL" id="MCW3782799.1"/>
    </source>
</evidence>
<dbReference type="GO" id="GO:0016787">
    <property type="term" value="F:hydrolase activity"/>
    <property type="evidence" value="ECO:0007669"/>
    <property type="project" value="UniProtKB-KW"/>
</dbReference>
<feature type="signal peptide" evidence="1">
    <location>
        <begin position="1"/>
        <end position="22"/>
    </location>
</feature>
<evidence type="ECO:0000256" key="1">
    <source>
        <dbReference type="SAM" id="SignalP"/>
    </source>
</evidence>
<name>A0ABT3J5Y7_9RHOB</name>
<evidence type="ECO:0000313" key="3">
    <source>
        <dbReference type="Proteomes" id="UP001207582"/>
    </source>
</evidence>
<dbReference type="Pfam" id="PF09411">
    <property type="entry name" value="PagL"/>
    <property type="match status" value="1"/>
</dbReference>
<proteinExistence type="predicted"/>
<feature type="chain" id="PRO_5045485217" evidence="1">
    <location>
        <begin position="23"/>
        <end position="164"/>
    </location>
</feature>
<organism evidence="2 3">
    <name type="scientific">Defluviimonas salinarum</name>
    <dbReference type="NCBI Taxonomy" id="2992147"/>
    <lineage>
        <taxon>Bacteria</taxon>
        <taxon>Pseudomonadati</taxon>
        <taxon>Pseudomonadota</taxon>
        <taxon>Alphaproteobacteria</taxon>
        <taxon>Rhodobacterales</taxon>
        <taxon>Paracoccaceae</taxon>
        <taxon>Albidovulum</taxon>
    </lineage>
</organism>
<keyword evidence="1" id="KW-0732">Signal</keyword>
<dbReference type="Proteomes" id="UP001207582">
    <property type="component" value="Unassembled WGS sequence"/>
</dbReference>
<comment type="caution">
    <text evidence="2">The sequence shown here is derived from an EMBL/GenBank/DDBJ whole genome shotgun (WGS) entry which is preliminary data.</text>
</comment>
<protein>
    <submittedName>
        <fullName evidence="2">Acyloxyacyl hydrolase</fullName>
    </submittedName>
</protein>
<gene>
    <name evidence="2" type="ORF">OM960_14520</name>
</gene>
<keyword evidence="2" id="KW-0378">Hydrolase</keyword>
<sequence length="164" mass="17601">MARFTTSLLIAALVAAAGTASAESRGSWLISGGMLNDTTALVGSRNHWSVDYLPDGELFWGLQPLYGLGAFGDGGAYLTAGLRKDFHWGRITLTPHTGTALFESGQSGTFIDDETIQFRTGLDISLPLNERLAVSLGYFHMSNAGLNKASADADTFRLGLRIHY</sequence>
<reference evidence="2 3" key="1">
    <citation type="submission" date="2022-10" db="EMBL/GenBank/DDBJ databases">
        <title>Defluviimonas sp. CAU 1641 isolated from mud.</title>
        <authorList>
            <person name="Kim W."/>
        </authorList>
    </citation>
    <scope>NUCLEOTIDE SEQUENCE [LARGE SCALE GENOMIC DNA]</scope>
    <source>
        <strain evidence="2 3">CAU 1641</strain>
    </source>
</reference>